<feature type="signal peptide" evidence="5">
    <location>
        <begin position="1"/>
        <end position="29"/>
    </location>
</feature>
<proteinExistence type="predicted"/>
<reference evidence="6" key="1">
    <citation type="submission" date="2021-03" db="EMBL/GenBank/DDBJ databases">
        <title>Streptomyces poriferae sp. nov., a novel marine sponge-derived Actinobacteria species with anti-MRSA activity.</title>
        <authorList>
            <person name="Sandoval-Powers M."/>
            <person name="Kralova S."/>
            <person name="Nguyen G.-S."/>
            <person name="Fawwal D."/>
            <person name="Degnes K."/>
            <person name="Klinkenberg G."/>
            <person name="Sletta H."/>
            <person name="Wentzel A."/>
            <person name="Liles M.R."/>
        </authorList>
    </citation>
    <scope>NUCLEOTIDE SEQUENCE</scope>
    <source>
        <strain evidence="6">DSM 41794</strain>
    </source>
</reference>
<evidence type="ECO:0000256" key="1">
    <source>
        <dbReference type="ARBA" id="ARBA00022729"/>
    </source>
</evidence>
<evidence type="ECO:0000256" key="4">
    <source>
        <dbReference type="ARBA" id="ARBA00023180"/>
    </source>
</evidence>
<keyword evidence="3" id="KW-0378">Hydrolase</keyword>
<dbReference type="InterPro" id="IPR006311">
    <property type="entry name" value="TAT_signal"/>
</dbReference>
<keyword evidence="1 5" id="KW-0732">Signal</keyword>
<dbReference type="AlphaFoldDB" id="A0A939F727"/>
<protein>
    <submittedName>
        <fullName evidence="6">VCBS repeat-containing protein</fullName>
    </submittedName>
</protein>
<keyword evidence="7" id="KW-1185">Reference proteome</keyword>
<dbReference type="PROSITE" id="PS51470">
    <property type="entry name" value="FG_GAP"/>
    <property type="match status" value="3"/>
</dbReference>
<gene>
    <name evidence="6" type="ORF">J0695_15185</name>
</gene>
<dbReference type="Pfam" id="PF01839">
    <property type="entry name" value="FG-GAP"/>
    <property type="match status" value="5"/>
</dbReference>
<dbReference type="GO" id="GO:0016787">
    <property type="term" value="F:hydrolase activity"/>
    <property type="evidence" value="ECO:0007669"/>
    <property type="project" value="UniProtKB-KW"/>
</dbReference>
<dbReference type="RefSeq" id="WP_206962572.1">
    <property type="nucleotide sequence ID" value="NZ_JBHUGE010000001.1"/>
</dbReference>
<dbReference type="SMART" id="SM00191">
    <property type="entry name" value="Int_alpha"/>
    <property type="match status" value="6"/>
</dbReference>
<evidence type="ECO:0000313" key="6">
    <source>
        <dbReference type="EMBL" id="MBO0513133.1"/>
    </source>
</evidence>
<evidence type="ECO:0000256" key="5">
    <source>
        <dbReference type="SAM" id="SignalP"/>
    </source>
</evidence>
<keyword evidence="4" id="KW-0325">Glycoprotein</keyword>
<evidence type="ECO:0000313" key="7">
    <source>
        <dbReference type="Proteomes" id="UP000664167"/>
    </source>
</evidence>
<organism evidence="6 7">
    <name type="scientific">Streptomyces beijiangensis</name>
    <dbReference type="NCBI Taxonomy" id="163361"/>
    <lineage>
        <taxon>Bacteria</taxon>
        <taxon>Bacillati</taxon>
        <taxon>Actinomycetota</taxon>
        <taxon>Actinomycetes</taxon>
        <taxon>Kitasatosporales</taxon>
        <taxon>Streptomycetaceae</taxon>
        <taxon>Streptomyces</taxon>
    </lineage>
</organism>
<evidence type="ECO:0000256" key="3">
    <source>
        <dbReference type="ARBA" id="ARBA00022801"/>
    </source>
</evidence>
<dbReference type="PROSITE" id="PS51318">
    <property type="entry name" value="TAT"/>
    <property type="match status" value="1"/>
</dbReference>
<dbReference type="Proteomes" id="UP000664167">
    <property type="component" value="Unassembled WGS sequence"/>
</dbReference>
<dbReference type="SUPFAM" id="SSF69318">
    <property type="entry name" value="Integrin alpha N-terminal domain"/>
    <property type="match status" value="2"/>
</dbReference>
<dbReference type="InterPro" id="IPR013519">
    <property type="entry name" value="Int_alpha_beta-p"/>
</dbReference>
<dbReference type="PANTHER" id="PTHR23221:SF7">
    <property type="entry name" value="PHOSPHATIDYLINOSITOL-GLYCAN-SPECIFIC PHOSPHOLIPASE D"/>
    <property type="match status" value="1"/>
</dbReference>
<dbReference type="EMBL" id="JAFLRJ010000138">
    <property type="protein sequence ID" value="MBO0513133.1"/>
    <property type="molecule type" value="Genomic_DNA"/>
</dbReference>
<dbReference type="InterPro" id="IPR028994">
    <property type="entry name" value="Integrin_alpha_N"/>
</dbReference>
<dbReference type="InterPro" id="IPR013517">
    <property type="entry name" value="FG-GAP"/>
</dbReference>
<keyword evidence="2" id="KW-0677">Repeat</keyword>
<feature type="chain" id="PRO_5036821407" evidence="5">
    <location>
        <begin position="30"/>
        <end position="462"/>
    </location>
</feature>
<name>A0A939F727_9ACTN</name>
<comment type="caution">
    <text evidence="6">The sequence shown here is derived from an EMBL/GenBank/DDBJ whole genome shotgun (WGS) entry which is preliminary data.</text>
</comment>
<dbReference type="Gene3D" id="2.130.10.130">
    <property type="entry name" value="Integrin alpha, N-terminal"/>
    <property type="match status" value="3"/>
</dbReference>
<dbReference type="PANTHER" id="PTHR23221">
    <property type="entry name" value="GLYCOSYLPHOSPHATIDYLINOSITOL PHOSPHOLIPASE D"/>
    <property type="match status" value="1"/>
</dbReference>
<sequence length="462" mass="45462">MNLRRTRLSLLAVGAAGALIAGGVGGAVAAAPAAKASVQDDFNGDGYADLAVSGTRGTVSGLADAGYAAVMYGGPHGLSTANRTVISRATTGIPGAPEAGVGFGYTLSHGDLDGDGYADLVVGGIGGEDSVIVWGSPSGLSSGTSVPKYRSLSQTGDFNGDGKTDVALFRTAHSRHDDPAGTEAVIWFGPVSRAGKPARTADFSASRIGATEVISAVSGDVNHDGYADLAVGAYQGEGNNNSYFLYGSASGLADRDGDYHGSGASSGTVGLGDVNGDGYDDFIGGNGNHVVVTYGSKTGLSGPVSDFTQNTPGVPGASEGADGFGDSLAVGDVTGDGIDDVAVGSPGEAIGTIESTGSVTLLKGSKAGLTGTGAQSFSQDTAAVPGAAEKGDAFGSAVRLVDINGNGYADLAASATFEDARNGAVWLLRGRPEGITTDAALLFGPKGIGAPATAAWFGFVLG</sequence>
<evidence type="ECO:0000256" key="2">
    <source>
        <dbReference type="ARBA" id="ARBA00022737"/>
    </source>
</evidence>
<accession>A0A939F727</accession>